<evidence type="ECO:0000259" key="2">
    <source>
        <dbReference type="Pfam" id="PF00149"/>
    </source>
</evidence>
<keyword evidence="4" id="KW-1185">Reference proteome</keyword>
<dbReference type="EMBL" id="CP115613">
    <property type="protein sequence ID" value="WBW75590.1"/>
    <property type="molecule type" value="Genomic_DNA"/>
</dbReference>
<organism evidence="3 4">
    <name type="scientific">Schizosaccharomyces osmophilus</name>
    <dbReference type="NCBI Taxonomy" id="2545709"/>
    <lineage>
        <taxon>Eukaryota</taxon>
        <taxon>Fungi</taxon>
        <taxon>Dikarya</taxon>
        <taxon>Ascomycota</taxon>
        <taxon>Taphrinomycotina</taxon>
        <taxon>Schizosaccharomycetes</taxon>
        <taxon>Schizosaccharomycetales</taxon>
        <taxon>Schizosaccharomycetaceae</taxon>
        <taxon>Schizosaccharomyces</taxon>
    </lineage>
</organism>
<name>A0AAF0AZ93_9SCHI</name>
<feature type="transmembrane region" description="Helical" evidence="1">
    <location>
        <begin position="12"/>
        <end position="33"/>
    </location>
</feature>
<reference evidence="3 4" key="1">
    <citation type="journal article" date="2023" name="G3 (Bethesda)">
        <title>A high-quality reference genome for the fission yeast Schizosaccharomyces osmophilus.</title>
        <authorList>
            <person name="Jia G.S."/>
            <person name="Zhang W.C."/>
            <person name="Liang Y."/>
            <person name="Liu X.H."/>
            <person name="Rhind N."/>
            <person name="Pidoux A."/>
            <person name="Brysch-Herzberg M."/>
            <person name="Du L.L."/>
        </authorList>
    </citation>
    <scope>NUCLEOTIDE SEQUENCE [LARGE SCALE GENOMIC DNA]</scope>
    <source>
        <strain evidence="3 4">CBS 15793</strain>
    </source>
</reference>
<keyword evidence="1" id="KW-1133">Transmembrane helix</keyword>
<dbReference type="InterPro" id="IPR029052">
    <property type="entry name" value="Metallo-depent_PP-like"/>
</dbReference>
<dbReference type="CDD" id="cd07383">
    <property type="entry name" value="MPP_Dcr2"/>
    <property type="match status" value="1"/>
</dbReference>
<dbReference type="RefSeq" id="XP_056039833.1">
    <property type="nucleotide sequence ID" value="XM_056183156.1"/>
</dbReference>
<proteinExistence type="predicted"/>
<evidence type="ECO:0000256" key="1">
    <source>
        <dbReference type="SAM" id="Phobius"/>
    </source>
</evidence>
<evidence type="ECO:0000313" key="3">
    <source>
        <dbReference type="EMBL" id="WBW75590.1"/>
    </source>
</evidence>
<dbReference type="GO" id="GO:0005737">
    <property type="term" value="C:cytoplasm"/>
    <property type="evidence" value="ECO:0007669"/>
    <property type="project" value="TreeGrafter"/>
</dbReference>
<dbReference type="Gene3D" id="3.60.21.10">
    <property type="match status" value="1"/>
</dbReference>
<accession>A0AAF0AZ93</accession>
<dbReference type="GeneID" id="80877845"/>
<dbReference type="PANTHER" id="PTHR32440">
    <property type="entry name" value="PHOSPHATASE DCR2-RELATED-RELATED"/>
    <property type="match status" value="1"/>
</dbReference>
<protein>
    <submittedName>
        <fullName evidence="3">Serine/threonine protein phosphatase Dcr2</fullName>
    </submittedName>
</protein>
<dbReference type="PANTHER" id="PTHR32440:SF0">
    <property type="entry name" value="PHOSPHATASE DCR2-RELATED"/>
    <property type="match status" value="1"/>
</dbReference>
<sequence>MRILARKGHFLRLYLVYAVILYLFLLILDNWLVKTQLPTSFNARVAYLQTPIENVRIVECGLFSPFCRPVLLFWRWDRSSKNLYQSWLPWKRAYVFVKRPIRYISGVTKTVENIFIDPQMAKGNSYGLHIQHGPNGDVCDVEGLFGSDATELRRGWIPVQSDFLYLGRPVLLTQRYCSYPLVSTIESLKNNEPSFVDVPFNKQKDTLKILQLSDLHISSELTKCRDSYPPERPSDCMADATTRTFVTDLLKRESPDLVLFTGDLITGDAVDDSKTSLMKALAPVVDYEIPFAVTYGNHDSLGDLANDDMAQIVHQVPGNIGLMGNISGVGNYVLRSPDKFAIYVLDSHAGTTNGRACPLYDAIKKDQLAWLRSRKTEFQNDPIQMVFFHIPLREFCEVDDMVGSYREKCSSSYCDPGTAKTLNELQIPLAVAGHDHVNDFCGIHKTHQVRFCMAGSSGFGGYGGHGGYIRRARIWELNPSERTIRTWKRLEWPPEDRSKIFDDQTFNV</sequence>
<keyword evidence="1" id="KW-0812">Transmembrane</keyword>
<gene>
    <name evidence="3" type="primary">dcr2</name>
    <name evidence="3" type="ORF">SOMG_04370</name>
</gene>
<keyword evidence="1" id="KW-0472">Membrane</keyword>
<dbReference type="GO" id="GO:0004721">
    <property type="term" value="F:phosphoprotein phosphatase activity"/>
    <property type="evidence" value="ECO:0007669"/>
    <property type="project" value="TreeGrafter"/>
</dbReference>
<dbReference type="Proteomes" id="UP001212411">
    <property type="component" value="Chromosome 3"/>
</dbReference>
<dbReference type="KEGG" id="som:SOMG_04370"/>
<dbReference type="AlphaFoldDB" id="A0AAF0AZ93"/>
<feature type="domain" description="Calcineurin-like phosphoesterase" evidence="2">
    <location>
        <begin position="207"/>
        <end position="437"/>
    </location>
</feature>
<dbReference type="Pfam" id="PF00149">
    <property type="entry name" value="Metallophos"/>
    <property type="match status" value="1"/>
</dbReference>
<evidence type="ECO:0000313" key="4">
    <source>
        <dbReference type="Proteomes" id="UP001212411"/>
    </source>
</evidence>
<dbReference type="SUPFAM" id="SSF56300">
    <property type="entry name" value="Metallo-dependent phosphatases"/>
    <property type="match status" value="1"/>
</dbReference>
<dbReference type="InterPro" id="IPR004843">
    <property type="entry name" value="Calcineurin-like_PHP"/>
</dbReference>